<dbReference type="EMBL" id="JAUHMF010000002">
    <property type="protein sequence ID" value="MDT8898651.1"/>
    <property type="molecule type" value="Genomic_DNA"/>
</dbReference>
<reference evidence="3 4" key="1">
    <citation type="submission" date="2023-07" db="EMBL/GenBank/DDBJ databases">
        <title>Novel species of Thermanaerothrix with wide hydrolytic capabilities.</title>
        <authorList>
            <person name="Zayulina K.S."/>
            <person name="Podosokorskaya O.A."/>
            <person name="Elcheninov A.G."/>
        </authorList>
    </citation>
    <scope>NUCLEOTIDE SEQUENCE [LARGE SCALE GENOMIC DNA]</scope>
    <source>
        <strain evidence="3 4">4228-RoL</strain>
    </source>
</reference>
<dbReference type="Proteomes" id="UP001254165">
    <property type="component" value="Unassembled WGS sequence"/>
</dbReference>
<feature type="domain" description="H repeat-associated protein N-terminal" evidence="2">
    <location>
        <begin position="26"/>
        <end position="112"/>
    </location>
</feature>
<evidence type="ECO:0000313" key="4">
    <source>
        <dbReference type="Proteomes" id="UP001254165"/>
    </source>
</evidence>
<comment type="caution">
    <text evidence="3">The sequence shown here is derived from an EMBL/GenBank/DDBJ whole genome shotgun (WGS) entry which is preliminary data.</text>
</comment>
<name>A0ABU3NP92_9CHLR</name>
<dbReference type="NCBIfam" id="NF033564">
    <property type="entry name" value="transpos_ISAs1"/>
    <property type="match status" value="1"/>
</dbReference>
<dbReference type="PANTHER" id="PTHR30298">
    <property type="entry name" value="H REPEAT-ASSOCIATED PREDICTED TRANSPOSASE"/>
    <property type="match status" value="1"/>
</dbReference>
<dbReference type="PANTHER" id="PTHR30298:SF0">
    <property type="entry name" value="PROTEIN YBFL-RELATED"/>
    <property type="match status" value="1"/>
</dbReference>
<proteinExistence type="predicted"/>
<keyword evidence="4" id="KW-1185">Reference proteome</keyword>
<gene>
    <name evidence="3" type="ORF">QYE77_10245</name>
</gene>
<organism evidence="3 4">
    <name type="scientific">Thermanaerothrix solaris</name>
    <dbReference type="NCBI Taxonomy" id="3058434"/>
    <lineage>
        <taxon>Bacteria</taxon>
        <taxon>Bacillati</taxon>
        <taxon>Chloroflexota</taxon>
        <taxon>Anaerolineae</taxon>
        <taxon>Anaerolineales</taxon>
        <taxon>Anaerolineaceae</taxon>
        <taxon>Thermanaerothrix</taxon>
    </lineage>
</organism>
<dbReference type="InterPro" id="IPR002559">
    <property type="entry name" value="Transposase_11"/>
</dbReference>
<dbReference type="RefSeq" id="WP_315625314.1">
    <property type="nucleotide sequence ID" value="NZ_JAUHMF010000002.1"/>
</dbReference>
<dbReference type="InterPro" id="IPR047647">
    <property type="entry name" value="ISAs1_transpos"/>
</dbReference>
<evidence type="ECO:0000259" key="2">
    <source>
        <dbReference type="Pfam" id="PF13808"/>
    </source>
</evidence>
<protein>
    <submittedName>
        <fullName evidence="3">ISAs1 family transposase</fullName>
    </submittedName>
</protein>
<accession>A0ABU3NP92</accession>
<sequence>MEYSTLRPWQEINENGVIYDASSLYAYFQRISDPRKARGKRYHLTTLLALIFLGKLSGKDTPVEIADWASNHAEALARHLKLKRTRMPHHNTIRRVFQNILDEAEFDRLMRDYQRQAVKGGEQLAMDGKTLRGTRLAAEELADQVLSVYDVDEQCVMAQIAVDRKENEIVAAPRALEQVAIAGKIITGDAMHAQRALSAQIVARGGDYLWVVKENQERLYRDIERLFAPDKPKPGFGRTTTDFLQAETVNKGHGRIEKRQIQTSTMLNDYLDWPGLKQVYRMERHFTWIRQGKAIKTSREVEYGITSLSREKALPKRLLQVRRKHWQIETGLHYRRDVTFREDATRMTKGAAGRILATIHNLVLALIKRAGFHNAAQARRWFDGHLDQAFALLVSGDSRL</sequence>
<dbReference type="Pfam" id="PF13808">
    <property type="entry name" value="DDE_Tnp_1_assoc"/>
    <property type="match status" value="1"/>
</dbReference>
<dbReference type="InterPro" id="IPR032806">
    <property type="entry name" value="YbfD_N"/>
</dbReference>
<evidence type="ECO:0000259" key="1">
    <source>
        <dbReference type="Pfam" id="PF01609"/>
    </source>
</evidence>
<dbReference type="InterPro" id="IPR051698">
    <property type="entry name" value="Transposase_11-like"/>
</dbReference>
<evidence type="ECO:0000313" key="3">
    <source>
        <dbReference type="EMBL" id="MDT8898651.1"/>
    </source>
</evidence>
<dbReference type="Pfam" id="PF01609">
    <property type="entry name" value="DDE_Tnp_1"/>
    <property type="match status" value="1"/>
</dbReference>
<feature type="domain" description="Transposase IS4-like" evidence="1">
    <location>
        <begin position="145"/>
        <end position="364"/>
    </location>
</feature>